<accession>A0A3P3VI32</accession>
<evidence type="ECO:0000256" key="8">
    <source>
        <dbReference type="PIRNR" id="PIRNR000194"/>
    </source>
</evidence>
<sequence>MKIAMIAAVAENGAIGINNKLPWYLPGDLRYFKAVTLGKPVIMGRKTFESLRKPLPGRTNIVISRNAHYQPEGVQVVQSLEQAIERAESVGLINGQPEMMVIGGEQIYRLALSKAERIYLTRVYQSFEGDAWFPELDPAQWREVQREDHFSEDEPPLRYSYLVLDRAES</sequence>
<keyword evidence="6 8" id="KW-0560">Oxidoreductase</keyword>
<evidence type="ECO:0000256" key="6">
    <source>
        <dbReference type="ARBA" id="ARBA00023002"/>
    </source>
</evidence>
<dbReference type="Pfam" id="PF00186">
    <property type="entry name" value="DHFR_1"/>
    <property type="match status" value="1"/>
</dbReference>
<evidence type="ECO:0000256" key="2">
    <source>
        <dbReference type="ARBA" id="ARBA00009539"/>
    </source>
</evidence>
<comment type="caution">
    <text evidence="11">The sequence shown here is derived from an EMBL/GenBank/DDBJ whole genome shotgun (WGS) entry which is preliminary data.</text>
</comment>
<evidence type="ECO:0000256" key="3">
    <source>
        <dbReference type="ARBA" id="ARBA00012856"/>
    </source>
</evidence>
<dbReference type="GO" id="GO:0004146">
    <property type="term" value="F:dihydrofolate reductase activity"/>
    <property type="evidence" value="ECO:0007669"/>
    <property type="project" value="UniProtKB-EC"/>
</dbReference>
<dbReference type="RefSeq" id="WP_125016089.1">
    <property type="nucleotide sequence ID" value="NZ_QWEZ01000002.1"/>
</dbReference>
<evidence type="ECO:0000256" key="9">
    <source>
        <dbReference type="RuleBase" id="RU004474"/>
    </source>
</evidence>
<dbReference type="PANTHER" id="PTHR48069:SF3">
    <property type="entry name" value="DIHYDROFOLATE REDUCTASE"/>
    <property type="match status" value="1"/>
</dbReference>
<evidence type="ECO:0000256" key="7">
    <source>
        <dbReference type="ARBA" id="ARBA00025067"/>
    </source>
</evidence>
<evidence type="ECO:0000256" key="4">
    <source>
        <dbReference type="ARBA" id="ARBA00022563"/>
    </source>
</evidence>
<feature type="domain" description="DHFR" evidence="10">
    <location>
        <begin position="2"/>
        <end position="166"/>
    </location>
</feature>
<proteinExistence type="inferred from homology"/>
<reference evidence="11 12" key="2">
    <citation type="submission" date="2018-12" db="EMBL/GenBank/DDBJ databases">
        <title>Simiduia agarivorans gen. nov., sp. nov., a marine, agarolytic bacterium isolated from shallow coastal water from Keelung, Taiwan.</title>
        <authorList>
            <person name="Shieh W.Y."/>
        </authorList>
    </citation>
    <scope>NUCLEOTIDE SEQUENCE [LARGE SCALE GENOMIC DNA]</scope>
    <source>
        <strain evidence="11 12">GTF-13</strain>
    </source>
</reference>
<keyword evidence="4 8" id="KW-0554">One-carbon metabolism</keyword>
<dbReference type="InterPro" id="IPR012259">
    <property type="entry name" value="DHFR"/>
</dbReference>
<dbReference type="CDD" id="cd00209">
    <property type="entry name" value="DHFR"/>
    <property type="match status" value="1"/>
</dbReference>
<dbReference type="Gene3D" id="3.40.430.10">
    <property type="entry name" value="Dihydrofolate Reductase, subunit A"/>
    <property type="match status" value="1"/>
</dbReference>
<dbReference type="FunFam" id="3.40.430.10:FF:000001">
    <property type="entry name" value="Dihydrofolate reductase"/>
    <property type="match status" value="1"/>
</dbReference>
<protein>
    <recommendedName>
        <fullName evidence="3 8">Dihydrofolate reductase</fullName>
        <ecNumber evidence="3 8">1.5.1.3</ecNumber>
    </recommendedName>
</protein>
<dbReference type="Proteomes" id="UP000280792">
    <property type="component" value="Unassembled WGS sequence"/>
</dbReference>
<dbReference type="SUPFAM" id="SSF53597">
    <property type="entry name" value="Dihydrofolate reductase-like"/>
    <property type="match status" value="1"/>
</dbReference>
<comment type="function">
    <text evidence="7 8">Key enzyme in folate metabolism. Catalyzes an essential reaction for de novo glycine and purine synthesis, and for DNA precursor synthesis.</text>
</comment>
<dbReference type="EMBL" id="QWEZ01000002">
    <property type="protein sequence ID" value="RRJ82380.1"/>
    <property type="molecule type" value="Genomic_DNA"/>
</dbReference>
<dbReference type="EC" id="1.5.1.3" evidence="3 8"/>
<dbReference type="UniPathway" id="UPA00077">
    <property type="reaction ID" value="UER00158"/>
</dbReference>
<reference evidence="11 12" key="1">
    <citation type="submission" date="2018-08" db="EMBL/GenBank/DDBJ databases">
        <authorList>
            <person name="Khan S.A."/>
        </authorList>
    </citation>
    <scope>NUCLEOTIDE SEQUENCE [LARGE SCALE GENOMIC DNA]</scope>
    <source>
        <strain evidence="11 12">GTF-13</strain>
    </source>
</reference>
<comment type="similarity">
    <text evidence="2 8 9">Belongs to the dihydrofolate reductase family.</text>
</comment>
<gene>
    <name evidence="11" type="ORF">D0544_10885</name>
</gene>
<name>A0A3P3VI32_9GAMM</name>
<dbReference type="PANTHER" id="PTHR48069">
    <property type="entry name" value="DIHYDROFOLATE REDUCTASE"/>
    <property type="match status" value="1"/>
</dbReference>
<comment type="pathway">
    <text evidence="1 8">Cofactor biosynthesis; tetrahydrofolate biosynthesis; 5,6,7,8-tetrahydrofolate from 7,8-dihydrofolate: step 1/1.</text>
</comment>
<comment type="catalytic activity">
    <reaction evidence="8">
        <text>(6S)-5,6,7,8-tetrahydrofolate + NADP(+) = 7,8-dihydrofolate + NADPH + H(+)</text>
        <dbReference type="Rhea" id="RHEA:15009"/>
        <dbReference type="ChEBI" id="CHEBI:15378"/>
        <dbReference type="ChEBI" id="CHEBI:57451"/>
        <dbReference type="ChEBI" id="CHEBI:57453"/>
        <dbReference type="ChEBI" id="CHEBI:57783"/>
        <dbReference type="ChEBI" id="CHEBI:58349"/>
        <dbReference type="EC" id="1.5.1.3"/>
    </reaction>
</comment>
<dbReference type="GO" id="GO:0046654">
    <property type="term" value="P:tetrahydrofolate biosynthetic process"/>
    <property type="evidence" value="ECO:0007669"/>
    <property type="project" value="UniProtKB-UniPathway"/>
</dbReference>
<dbReference type="InterPro" id="IPR001796">
    <property type="entry name" value="DHFR_dom"/>
</dbReference>
<evidence type="ECO:0000256" key="1">
    <source>
        <dbReference type="ARBA" id="ARBA00004903"/>
    </source>
</evidence>
<dbReference type="PROSITE" id="PS00075">
    <property type="entry name" value="DHFR_1"/>
    <property type="match status" value="1"/>
</dbReference>
<dbReference type="GO" id="GO:0006730">
    <property type="term" value="P:one-carbon metabolic process"/>
    <property type="evidence" value="ECO:0007669"/>
    <property type="project" value="UniProtKB-KW"/>
</dbReference>
<dbReference type="AlphaFoldDB" id="A0A3P3VI32"/>
<evidence type="ECO:0000313" key="11">
    <source>
        <dbReference type="EMBL" id="RRJ82380.1"/>
    </source>
</evidence>
<dbReference type="PIRSF" id="PIRSF000194">
    <property type="entry name" value="DHFR"/>
    <property type="match status" value="1"/>
</dbReference>
<keyword evidence="12" id="KW-1185">Reference proteome</keyword>
<dbReference type="InterPro" id="IPR017925">
    <property type="entry name" value="DHFR_CS"/>
</dbReference>
<dbReference type="GO" id="GO:0070401">
    <property type="term" value="F:NADP+ binding"/>
    <property type="evidence" value="ECO:0007669"/>
    <property type="project" value="UniProtKB-ARBA"/>
</dbReference>
<dbReference type="PRINTS" id="PR00070">
    <property type="entry name" value="DHFR"/>
</dbReference>
<dbReference type="GO" id="GO:0046452">
    <property type="term" value="P:dihydrofolate metabolic process"/>
    <property type="evidence" value="ECO:0007669"/>
    <property type="project" value="TreeGrafter"/>
</dbReference>
<evidence type="ECO:0000256" key="5">
    <source>
        <dbReference type="ARBA" id="ARBA00022857"/>
    </source>
</evidence>
<evidence type="ECO:0000313" key="12">
    <source>
        <dbReference type="Proteomes" id="UP000280792"/>
    </source>
</evidence>
<dbReference type="GO" id="GO:0046655">
    <property type="term" value="P:folic acid metabolic process"/>
    <property type="evidence" value="ECO:0007669"/>
    <property type="project" value="TreeGrafter"/>
</dbReference>
<dbReference type="PROSITE" id="PS51330">
    <property type="entry name" value="DHFR_2"/>
    <property type="match status" value="1"/>
</dbReference>
<dbReference type="GO" id="GO:0005829">
    <property type="term" value="C:cytosol"/>
    <property type="evidence" value="ECO:0007669"/>
    <property type="project" value="TreeGrafter"/>
</dbReference>
<evidence type="ECO:0000259" key="10">
    <source>
        <dbReference type="PROSITE" id="PS51330"/>
    </source>
</evidence>
<keyword evidence="5 8" id="KW-0521">NADP</keyword>
<dbReference type="InterPro" id="IPR024072">
    <property type="entry name" value="DHFR-like_dom_sf"/>
</dbReference>
<organism evidence="11 12">
    <name type="scientific">Aestuariirhabdus litorea</name>
    <dbReference type="NCBI Taxonomy" id="2528527"/>
    <lineage>
        <taxon>Bacteria</taxon>
        <taxon>Pseudomonadati</taxon>
        <taxon>Pseudomonadota</taxon>
        <taxon>Gammaproteobacteria</taxon>
        <taxon>Oceanospirillales</taxon>
        <taxon>Aestuariirhabdaceae</taxon>
        <taxon>Aestuariirhabdus</taxon>
    </lineage>
</organism>